<keyword evidence="2" id="KW-1185">Reference proteome</keyword>
<organism evidence="1 2">
    <name type="scientific">Rhizopus delemar</name>
    <dbReference type="NCBI Taxonomy" id="936053"/>
    <lineage>
        <taxon>Eukaryota</taxon>
        <taxon>Fungi</taxon>
        <taxon>Fungi incertae sedis</taxon>
        <taxon>Mucoromycota</taxon>
        <taxon>Mucoromycotina</taxon>
        <taxon>Mucoromycetes</taxon>
        <taxon>Mucorales</taxon>
        <taxon>Mucorineae</taxon>
        <taxon>Rhizopodaceae</taxon>
        <taxon>Rhizopus</taxon>
    </lineage>
</organism>
<accession>A0A9P6XQR5</accession>
<evidence type="ECO:0000313" key="1">
    <source>
        <dbReference type="EMBL" id="KAG1530655.1"/>
    </source>
</evidence>
<dbReference type="EMBL" id="JAANIU010012067">
    <property type="protein sequence ID" value="KAG1530655.1"/>
    <property type="molecule type" value="Genomic_DNA"/>
</dbReference>
<comment type="caution">
    <text evidence="1">The sequence shown here is derived from an EMBL/GenBank/DDBJ whole genome shotgun (WGS) entry which is preliminary data.</text>
</comment>
<reference evidence="1 2" key="1">
    <citation type="journal article" date="2020" name="Microb. Genom.">
        <title>Genetic diversity of clinical and environmental Mucorales isolates obtained from an investigation of mucormycosis cases among solid organ transplant recipients.</title>
        <authorList>
            <person name="Nguyen M.H."/>
            <person name="Kaul D."/>
            <person name="Muto C."/>
            <person name="Cheng S.J."/>
            <person name="Richter R.A."/>
            <person name="Bruno V.M."/>
            <person name="Liu G."/>
            <person name="Beyhan S."/>
            <person name="Sundermann A.J."/>
            <person name="Mounaud S."/>
            <person name="Pasculle A.W."/>
            <person name="Nierman W.C."/>
            <person name="Driscoll E."/>
            <person name="Cumbie R."/>
            <person name="Clancy C.J."/>
            <person name="Dupont C.L."/>
        </authorList>
    </citation>
    <scope>NUCLEOTIDE SEQUENCE [LARGE SCALE GENOMIC DNA]</scope>
    <source>
        <strain evidence="1 2">GL24</strain>
    </source>
</reference>
<protein>
    <submittedName>
        <fullName evidence="1">Uncharacterized protein</fullName>
    </submittedName>
</protein>
<gene>
    <name evidence="1" type="ORF">G6F50_017171</name>
</gene>
<proteinExistence type="predicted"/>
<sequence>MHDKVDAIFGRDILPSLGIHLVGVATNWDDNKVKFDDSIEDSEYIPNVSNAGTPDEHEALLKALQSHIDKNQQIDVHSLCNLPEAVVKLDTSHGKHAHVRQYPIANKMMPIFDEASNHICSKKGCEW</sequence>
<evidence type="ECO:0000313" key="2">
    <source>
        <dbReference type="Proteomes" id="UP000740926"/>
    </source>
</evidence>
<dbReference type="Proteomes" id="UP000740926">
    <property type="component" value="Unassembled WGS sequence"/>
</dbReference>
<name>A0A9P6XQR5_9FUNG</name>
<dbReference type="AlphaFoldDB" id="A0A9P6XQR5"/>